<reference evidence="4" key="1">
    <citation type="submission" date="2016-12" db="EMBL/GenBank/DDBJ databases">
        <authorList>
            <person name="Varghese N."/>
            <person name="Submissions S."/>
        </authorList>
    </citation>
    <scope>NUCLEOTIDE SEQUENCE [LARGE SCALE GENOMIC DNA]</scope>
    <source>
        <strain evidence="4">DSM 45599</strain>
    </source>
</reference>
<gene>
    <name evidence="3" type="ORF">SAMN04489832_5241</name>
</gene>
<dbReference type="PANTHER" id="PTHR23028:SF53">
    <property type="entry name" value="ACYL_TRANSF_3 DOMAIN-CONTAINING PROTEIN"/>
    <property type="match status" value="1"/>
</dbReference>
<feature type="domain" description="Acyltransferase 3" evidence="2">
    <location>
        <begin position="15"/>
        <end position="356"/>
    </location>
</feature>
<dbReference type="GO" id="GO:0009103">
    <property type="term" value="P:lipopolysaccharide biosynthetic process"/>
    <property type="evidence" value="ECO:0007669"/>
    <property type="project" value="TreeGrafter"/>
</dbReference>
<dbReference type="Pfam" id="PF01757">
    <property type="entry name" value="Acyl_transf_3"/>
    <property type="match status" value="1"/>
</dbReference>
<keyword evidence="4" id="KW-1185">Reference proteome</keyword>
<dbReference type="InterPro" id="IPR050879">
    <property type="entry name" value="Acyltransferase_3"/>
</dbReference>
<protein>
    <submittedName>
        <fullName evidence="3">Peptidoglycan/LPS O-acetylase OafA/YrhL, contains acyltransferase and SGNH-hydrolase domains</fullName>
    </submittedName>
</protein>
<feature type="transmembrane region" description="Helical" evidence="1">
    <location>
        <begin position="12"/>
        <end position="30"/>
    </location>
</feature>
<dbReference type="AlphaFoldDB" id="A0A1N6ABK0"/>
<dbReference type="OrthoDB" id="9796461at2"/>
<feature type="transmembrane region" description="Helical" evidence="1">
    <location>
        <begin position="51"/>
        <end position="70"/>
    </location>
</feature>
<accession>A0A1N6ABK0</accession>
<feature type="transmembrane region" description="Helical" evidence="1">
    <location>
        <begin position="169"/>
        <end position="191"/>
    </location>
</feature>
<dbReference type="GO" id="GO:0016020">
    <property type="term" value="C:membrane"/>
    <property type="evidence" value="ECO:0007669"/>
    <property type="project" value="TreeGrafter"/>
</dbReference>
<keyword evidence="3" id="KW-0808">Transferase</keyword>
<feature type="transmembrane region" description="Helical" evidence="1">
    <location>
        <begin position="211"/>
        <end position="228"/>
    </location>
</feature>
<feature type="transmembrane region" description="Helical" evidence="1">
    <location>
        <begin position="339"/>
        <end position="361"/>
    </location>
</feature>
<dbReference type="RefSeq" id="WP_074316283.1">
    <property type="nucleotide sequence ID" value="NZ_FSQT01000002.1"/>
</dbReference>
<evidence type="ECO:0000313" key="4">
    <source>
        <dbReference type="Proteomes" id="UP000185124"/>
    </source>
</evidence>
<proteinExistence type="predicted"/>
<keyword evidence="3" id="KW-0012">Acyltransferase</keyword>
<dbReference type="GO" id="GO:0016787">
    <property type="term" value="F:hydrolase activity"/>
    <property type="evidence" value="ECO:0007669"/>
    <property type="project" value="UniProtKB-KW"/>
</dbReference>
<feature type="transmembrane region" description="Helical" evidence="1">
    <location>
        <begin position="269"/>
        <end position="288"/>
    </location>
</feature>
<dbReference type="GO" id="GO:0016747">
    <property type="term" value="F:acyltransferase activity, transferring groups other than amino-acyl groups"/>
    <property type="evidence" value="ECO:0007669"/>
    <property type="project" value="InterPro"/>
</dbReference>
<keyword evidence="3" id="KW-0378">Hydrolase</keyword>
<name>A0A1N6ABK0_9ACTN</name>
<keyword evidence="1" id="KW-0812">Transmembrane</keyword>
<evidence type="ECO:0000313" key="3">
    <source>
        <dbReference type="EMBL" id="SIN31386.1"/>
    </source>
</evidence>
<keyword evidence="1" id="KW-1133">Transmembrane helix</keyword>
<feature type="transmembrane region" description="Helical" evidence="1">
    <location>
        <begin position="90"/>
        <end position="107"/>
    </location>
</feature>
<dbReference type="EMBL" id="FSQT01000002">
    <property type="protein sequence ID" value="SIN31386.1"/>
    <property type="molecule type" value="Genomic_DNA"/>
</dbReference>
<evidence type="ECO:0000259" key="2">
    <source>
        <dbReference type="Pfam" id="PF01757"/>
    </source>
</evidence>
<feature type="transmembrane region" description="Helical" evidence="1">
    <location>
        <begin position="244"/>
        <end position="263"/>
    </location>
</feature>
<feature type="transmembrane region" description="Helical" evidence="1">
    <location>
        <begin position="300"/>
        <end position="319"/>
    </location>
</feature>
<feature type="transmembrane region" description="Helical" evidence="1">
    <location>
        <begin position="141"/>
        <end position="160"/>
    </location>
</feature>
<dbReference type="InterPro" id="IPR002656">
    <property type="entry name" value="Acyl_transf_3_dom"/>
</dbReference>
<keyword evidence="1" id="KW-0472">Membrane</keyword>
<sequence>MTSTPAATTKKLHIPALTGLRWFAALAVFLSHSAQHESLPDPVRRIMGAGSNGVTFFFLLSGFVIALNYFDAAARPTPRSTWNYLVGRLARVYPLYLLVLVVVWLAVDHHSNVSRFLIQVLALQSWHPSLVVTYGINAPGWSIGVEFFLYACFPLLALALRPIANNAKALLAVAVAAIVAAFVLAALFQHFRNGLPATNPFSAHRWLYRTPATRLGDFTLGMVAALLLRQAKRSWPASAARSRVLSPLLTWLPLAATLLLMAWPGRTHYYASYDAMWMLPGVLLFFGLSQYPQSALGRFLSTRLVVLLGEVSFAFYLVHRPLMQVVGAEAWVDDSFMAYFTKMTLLVVFVTAVAAACHFLWERPAQRFVNRWLRIRTPAAPSRRPTTSA</sequence>
<evidence type="ECO:0000256" key="1">
    <source>
        <dbReference type="SAM" id="Phobius"/>
    </source>
</evidence>
<dbReference type="PANTHER" id="PTHR23028">
    <property type="entry name" value="ACETYLTRANSFERASE"/>
    <property type="match status" value="1"/>
</dbReference>
<dbReference type="Proteomes" id="UP000185124">
    <property type="component" value="Unassembled WGS sequence"/>
</dbReference>
<organism evidence="3 4">
    <name type="scientific">Micromonospora cremea</name>
    <dbReference type="NCBI Taxonomy" id="709881"/>
    <lineage>
        <taxon>Bacteria</taxon>
        <taxon>Bacillati</taxon>
        <taxon>Actinomycetota</taxon>
        <taxon>Actinomycetes</taxon>
        <taxon>Micromonosporales</taxon>
        <taxon>Micromonosporaceae</taxon>
        <taxon>Micromonospora</taxon>
    </lineage>
</organism>